<dbReference type="AlphaFoldDB" id="A0A6M2BTB6"/>
<reference evidence="1 2" key="1">
    <citation type="journal article" date="2014" name="Int. J. Syst. Evol. Microbiol.">
        <title>Solimonas terrae sp. nov., isolated from soil.</title>
        <authorList>
            <person name="Kim S.J."/>
            <person name="Moon J.Y."/>
            <person name="Weon H.Y."/>
            <person name="Ahn J.H."/>
            <person name="Chen W.M."/>
            <person name="Kwon S.W."/>
        </authorList>
    </citation>
    <scope>NUCLEOTIDE SEQUENCE [LARGE SCALE GENOMIC DNA]</scope>
    <source>
        <strain evidence="1 2">KIS83-12</strain>
    </source>
</reference>
<organism evidence="1 2">
    <name type="scientific">Solimonas terrae</name>
    <dbReference type="NCBI Taxonomy" id="1396819"/>
    <lineage>
        <taxon>Bacteria</taxon>
        <taxon>Pseudomonadati</taxon>
        <taxon>Pseudomonadota</taxon>
        <taxon>Gammaproteobacteria</taxon>
        <taxon>Nevskiales</taxon>
        <taxon>Nevskiaceae</taxon>
        <taxon>Solimonas</taxon>
    </lineage>
</organism>
<dbReference type="Proteomes" id="UP000472676">
    <property type="component" value="Unassembled WGS sequence"/>
</dbReference>
<sequence>MIQTAGIPLDAEDFRLTCRSGFGDGWNHYAHSMAAFRGKVYVGTTRGSFAGLKLTNPAPDLKPWPVESPNDLYAVDRRAEIWEYTPETADWRLAFRSPTVTGVNGRAGVPSYIGYRGMTVFQARHDREPCLYVATWSPHLAHSPDLLRSEDGVHFAPVQRPPFGPTVRAFRTVQPFGGRVHLSATATGTAKGFNQDFASEAVIYASDDVAGAPWTPANVEGFGNADNTTVFEMTEYDGHLYAGTANPITGGELWKTRGGELPYRWTKVFDRGAGRGLHNEVAGTLCEFKGALYVASGVINGGYHRAFRIGPAAAEIMRFWPDDSWDLIMGEARMTEQGLKYPLSGITPGFDNLFNGYVWRMQVHEGWLYASTMSWASLLPYLPTYAWPPDIAAVLRRWTPERLAETGGFSLWRTEDGIHWEPVTRDGFGNKYNWGGRTFASTPQGLFIGTANPYGPRLAMRRNGGWEYAFNPRGGCEVWLGSKQHHEPATHP</sequence>
<keyword evidence="2" id="KW-1185">Reference proteome</keyword>
<name>A0A6M2BTB6_9GAMM</name>
<dbReference type="RefSeq" id="WP_166256373.1">
    <property type="nucleotide sequence ID" value="NZ_JAAMOW010000005.1"/>
</dbReference>
<proteinExistence type="predicted"/>
<gene>
    <name evidence="1" type="ORF">G7Y85_10850</name>
</gene>
<protein>
    <submittedName>
        <fullName evidence="1">Uncharacterized protein</fullName>
    </submittedName>
</protein>
<comment type="caution">
    <text evidence="1">The sequence shown here is derived from an EMBL/GenBank/DDBJ whole genome shotgun (WGS) entry which is preliminary data.</text>
</comment>
<dbReference type="EMBL" id="JAAMOW010000005">
    <property type="protein sequence ID" value="NGY05269.1"/>
    <property type="molecule type" value="Genomic_DNA"/>
</dbReference>
<accession>A0A6M2BTB6</accession>
<evidence type="ECO:0000313" key="2">
    <source>
        <dbReference type="Proteomes" id="UP000472676"/>
    </source>
</evidence>
<evidence type="ECO:0000313" key="1">
    <source>
        <dbReference type="EMBL" id="NGY05269.1"/>
    </source>
</evidence>